<sequence length="1197" mass="130596">MSESNMDLVGEVSAPENNQFEHLAASLEIAKVNSHPFGDFAGALSWSIPLTVAQQKEALHATSVFLDSLDFIALPGAGVLDYLDVDERLANEALSDPLSALARLINSPRGQALGLAIQTRLNGIATDVSAAEYAMAGIHLSLHQGDIDQPSRSKVAGFDLAGEKLWGKPPLQVFDNLVAYLIKERLSSRRLAGLTAALLLVRKAPEFLIKKFPPDLKYGTTAWFNLTVAARTIEAYTPGKVAYMTFAQVMASTESASLIDSQVFQHVQAAALADWGVVNGVVQKNHGEHYTRDELERAKTHFNLQLAGRLNTSILLNSQLPSRKAIALDRLQKKFKGDIPFEERLLEQPKVAGGDGLLLYPTLNGRYSLLDIVMMGGPPYYQWTTRDPRLLPLLDQINAPLELGAADAFQAQFENAIGNLKQGALLFVKHLIAELPLQDRKNLEHGHVSFYQYKTYRLSLNIVGRNLISTSAILRVKVDLGQESKLYDIDLKQGVIRTRSYDPAEASERTNASVPSIKHTIEPLLLADQSQAAKLLPKSAKSSSVPVSYSSERTELIAQAFVQHLDLDNEDILQAAKGQTTQDGENAFVQRVIDFVVDLIPFKTAIANFVDGNYADGAVDLFFDVLGFVTAGASVAGKLARIGVSTASAISKTLKAAKIIGAVVITELNPLIALRDVGVGATRLLGQGLRFLGEQGLRQIMALRRVSDPSELLRLLRKEHGPALIGTWKINQQSVDGIGVLKDQQWHHYNPLNNRLYGAPGDFRPKPEILGVNGFTNSDFNRFAIKPSVLVGLESNARGIFRSADGQRFYIRNIDAAGKEAVYGIRNDFNLADDFTDVVIVDPATNRTHGARLWQVAPDQWQPVSLRGGELPQGATDVRVGATVDESTRLSHQLVYTSSNPLLPGSAFMRHRLPNGLWEPVIEVVANSEVAHLAYDCGLPSLTRYSLQRTGIHEALSPAQLSRLPVATELLQPGRVNYSAEIASQLANQEGGASFVFVMERVQPANSVRTQFNALKIHDPKIDKLPQSSDAVVGYWAAQGGYVDIPVHPKWGEPDHLFTPGFSGCSLVVDQLDASRLRVRHVEGGKELAQYNGLATHEHGLGLSASMEYPDYGLRVNANGQADSRLLGFAFMKYDRAAQSWKLHFQASEGAGTIIKYSSEKPGWITQPDTLVSVYPNPGVIKTVTRPVPVVEGATAA</sequence>
<evidence type="ECO:0000313" key="1">
    <source>
        <dbReference type="EMBL" id="MCV2224182.1"/>
    </source>
</evidence>
<comment type="caution">
    <text evidence="1">The sequence shown here is derived from an EMBL/GenBank/DDBJ whole genome shotgun (WGS) entry which is preliminary data.</text>
</comment>
<gene>
    <name evidence="1" type="ORF">ND528_21710</name>
</gene>
<dbReference type="EMBL" id="JAMSHA010000008">
    <property type="protein sequence ID" value="MCV2224182.1"/>
    <property type="molecule type" value="Genomic_DNA"/>
</dbReference>
<dbReference type="Proteomes" id="UP001063475">
    <property type="component" value="Unassembled WGS sequence"/>
</dbReference>
<evidence type="ECO:0000313" key="2">
    <source>
        <dbReference type="Proteomes" id="UP001063475"/>
    </source>
</evidence>
<dbReference type="RefSeq" id="WP_263471215.1">
    <property type="nucleotide sequence ID" value="NZ_JAMSHA010000008.1"/>
</dbReference>
<accession>A0ABT2XZR4</accession>
<proteinExistence type="predicted"/>
<name>A0ABT2XZR4_9PSED</name>
<organism evidence="1 2">
    <name type="scientific">Pseudomonas mercuritolerans</name>
    <dbReference type="NCBI Taxonomy" id="2951809"/>
    <lineage>
        <taxon>Bacteria</taxon>
        <taxon>Pseudomonadati</taxon>
        <taxon>Pseudomonadota</taxon>
        <taxon>Gammaproteobacteria</taxon>
        <taxon>Pseudomonadales</taxon>
        <taxon>Pseudomonadaceae</taxon>
        <taxon>Pseudomonas</taxon>
    </lineage>
</organism>
<reference evidence="1" key="1">
    <citation type="submission" date="2022-06" db="EMBL/GenBank/DDBJ databases">
        <title>De novo draft assembly of the Pseudomonas mercurotoleraris sp. nov., isolated from the plants rhizosphere.</title>
        <authorList>
            <person name="Robas M."/>
            <person name="Gonzalez D."/>
            <person name="Fernandez V.M."/>
            <person name="Luna L."/>
            <person name="Provanza A."/>
            <person name="Jimenez P.A."/>
        </authorList>
    </citation>
    <scope>NUCLEOTIDE SEQUENCE</scope>
    <source>
        <strain evidence="1">SAICEUPSM</strain>
    </source>
</reference>
<keyword evidence="2" id="KW-1185">Reference proteome</keyword>
<protein>
    <submittedName>
        <fullName evidence="1">Uncharacterized protein</fullName>
    </submittedName>
</protein>